<reference evidence="4" key="1">
    <citation type="submission" date="2017-03" db="EMBL/GenBank/DDBJ databases">
        <authorList>
            <person name="Monnet C."/>
        </authorList>
    </citation>
    <scope>NUCLEOTIDE SEQUENCE [LARGE SCALE GENOMIC DNA]</scope>
    <source>
        <strain evidence="4">SJ5-8</strain>
    </source>
</reference>
<evidence type="ECO:0000256" key="1">
    <source>
        <dbReference type="SAM" id="MobiDB-lite"/>
    </source>
</evidence>
<feature type="region of interest" description="Disordered" evidence="1">
    <location>
        <begin position="33"/>
        <end position="128"/>
    </location>
</feature>
<keyword evidence="4" id="KW-1185">Reference proteome</keyword>
<evidence type="ECO:0000313" key="4">
    <source>
        <dbReference type="Proteomes" id="UP000234462"/>
    </source>
</evidence>
<accession>A0A2H1L3U6</accession>
<keyword evidence="2" id="KW-0732">Signal</keyword>
<evidence type="ECO:0008006" key="5">
    <source>
        <dbReference type="Google" id="ProtNLM"/>
    </source>
</evidence>
<dbReference type="Proteomes" id="UP000234462">
    <property type="component" value="Unassembled WGS sequence"/>
</dbReference>
<sequence length="213" mass="21543">MHPIRTGAVRALAVTGGTALALSLGACGLLDDRTDEVPEGTQTQEAAQTADAGSGPKGMSSTGNGLTEPGEGAATDGGSTDAPEDAAHDSSDDAAASGRGGAGPEDGEPRTASLAGDDSIDIDDEGNGTVPKEALAADIEDLFVNSYDIPVDDVTCSSDMTVVASRGSQNCEIVTTERSYYGTVAIIGFEGEMVEYELYFPGLDEDALDLSDG</sequence>
<dbReference type="EMBL" id="FXZM01000004">
    <property type="protein sequence ID" value="SMY11529.1"/>
    <property type="molecule type" value="Genomic_DNA"/>
</dbReference>
<dbReference type="RefSeq" id="WP_101588456.1">
    <property type="nucleotide sequence ID" value="NZ_FXZM01000004.1"/>
</dbReference>
<organism evidence="3 4">
    <name type="scientific">Brevibacterium jeotgali</name>
    <dbReference type="NCBI Taxonomy" id="1262550"/>
    <lineage>
        <taxon>Bacteria</taxon>
        <taxon>Bacillati</taxon>
        <taxon>Actinomycetota</taxon>
        <taxon>Actinomycetes</taxon>
        <taxon>Micrococcales</taxon>
        <taxon>Brevibacteriaceae</taxon>
        <taxon>Brevibacterium</taxon>
    </lineage>
</organism>
<gene>
    <name evidence="3" type="ORF">BJEO58_01114</name>
</gene>
<dbReference type="AlphaFoldDB" id="A0A2H1L3U6"/>
<protein>
    <recommendedName>
        <fullName evidence="5">DUF4333 domain-containing protein</fullName>
    </recommendedName>
</protein>
<evidence type="ECO:0000256" key="2">
    <source>
        <dbReference type="SAM" id="SignalP"/>
    </source>
</evidence>
<proteinExistence type="predicted"/>
<feature type="signal peptide" evidence="2">
    <location>
        <begin position="1"/>
        <end position="21"/>
    </location>
</feature>
<evidence type="ECO:0000313" key="3">
    <source>
        <dbReference type="EMBL" id="SMY11529.1"/>
    </source>
</evidence>
<feature type="compositionally biased region" description="Low complexity" evidence="1">
    <location>
        <begin position="41"/>
        <end position="50"/>
    </location>
</feature>
<dbReference type="OrthoDB" id="4808503at2"/>
<name>A0A2H1L3U6_9MICO</name>
<feature type="chain" id="PRO_5013682032" description="DUF4333 domain-containing protein" evidence="2">
    <location>
        <begin position="22"/>
        <end position="213"/>
    </location>
</feature>
<dbReference type="PROSITE" id="PS51257">
    <property type="entry name" value="PROKAR_LIPOPROTEIN"/>
    <property type="match status" value="1"/>
</dbReference>